<dbReference type="Proteomes" id="UP000251485">
    <property type="component" value="Unassembled WGS sequence"/>
</dbReference>
<dbReference type="EMBL" id="CP021694">
    <property type="protein sequence ID" value="ARX32608.1"/>
    <property type="molecule type" value="Genomic_DNA"/>
</dbReference>
<dbReference type="STRING" id="584.AOUC001_17345"/>
<dbReference type="InterPro" id="IPR000259">
    <property type="entry name" value="Adhesion_dom_fimbrial"/>
</dbReference>
<protein>
    <submittedName>
        <fullName evidence="8">Fimbrial adhesin</fullName>
    </submittedName>
    <submittedName>
        <fullName evidence="7">Fimbrial protein</fullName>
    </submittedName>
</protein>
<comment type="similarity">
    <text evidence="2">Belongs to the fimbrial protein family.</text>
</comment>
<dbReference type="InterPro" id="IPR036937">
    <property type="entry name" value="Adhesion_dom_fimbrial_sf"/>
</dbReference>
<feature type="signal peptide" evidence="4">
    <location>
        <begin position="1"/>
        <end position="25"/>
    </location>
</feature>
<dbReference type="InterPro" id="IPR015243">
    <property type="entry name" value="FimH_man-bd"/>
</dbReference>
<keyword evidence="4" id="KW-0732">Signal</keyword>
<gene>
    <name evidence="8" type="primary">fimH_1</name>
    <name evidence="7" type="ORF">AM402_00010</name>
    <name evidence="8" type="ORF">NCTC10975_02295</name>
</gene>
<evidence type="ECO:0000256" key="3">
    <source>
        <dbReference type="ARBA" id="ARBA00023263"/>
    </source>
</evidence>
<dbReference type="Pfam" id="PF09160">
    <property type="entry name" value="FimH_man-bind"/>
    <property type="match status" value="1"/>
</dbReference>
<reference evidence="8 10" key="2">
    <citation type="submission" date="2018-06" db="EMBL/GenBank/DDBJ databases">
        <authorList>
            <consortium name="Pathogen Informatics"/>
            <person name="Doyle S."/>
        </authorList>
    </citation>
    <scope>NUCLEOTIDE SEQUENCE [LARGE SCALE GENOMIC DNA]</scope>
    <source>
        <strain evidence="8 10">NCTC10975</strain>
    </source>
</reference>
<evidence type="ECO:0000256" key="4">
    <source>
        <dbReference type="SAM" id="SignalP"/>
    </source>
</evidence>
<evidence type="ECO:0000259" key="6">
    <source>
        <dbReference type="Pfam" id="PF09160"/>
    </source>
</evidence>
<evidence type="ECO:0000259" key="5">
    <source>
        <dbReference type="Pfam" id="PF00419"/>
    </source>
</evidence>
<dbReference type="PANTHER" id="PTHR33420">
    <property type="entry name" value="FIMBRIAL SUBUNIT ELFA-RELATED"/>
    <property type="match status" value="1"/>
</dbReference>
<dbReference type="InterPro" id="IPR050263">
    <property type="entry name" value="Bact_Fimbrial_Adh_Pro"/>
</dbReference>
<feature type="chain" id="PRO_5044063537" evidence="4">
    <location>
        <begin position="26"/>
        <end position="310"/>
    </location>
</feature>
<organism evidence="7 9">
    <name type="scientific">Proteus mirabilis</name>
    <dbReference type="NCBI Taxonomy" id="584"/>
    <lineage>
        <taxon>Bacteria</taxon>
        <taxon>Pseudomonadati</taxon>
        <taxon>Pseudomonadota</taxon>
        <taxon>Gammaproteobacteria</taxon>
        <taxon>Enterobacterales</taxon>
        <taxon>Morganellaceae</taxon>
        <taxon>Proteus</taxon>
    </lineage>
</organism>
<dbReference type="Proteomes" id="UP000195540">
    <property type="component" value="Chromosome"/>
</dbReference>
<name>A0A1Z1SNS2_PROMI</name>
<evidence type="ECO:0000256" key="2">
    <source>
        <dbReference type="ARBA" id="ARBA00006671"/>
    </source>
</evidence>
<evidence type="ECO:0000313" key="7">
    <source>
        <dbReference type="EMBL" id="ARX32608.1"/>
    </source>
</evidence>
<dbReference type="SUPFAM" id="SSF49401">
    <property type="entry name" value="Bacterial adhesins"/>
    <property type="match status" value="2"/>
</dbReference>
<comment type="subcellular location">
    <subcellularLocation>
        <location evidence="1">Fimbrium</location>
    </subcellularLocation>
</comment>
<dbReference type="AlphaFoldDB" id="A0A1Z1SNS2"/>
<evidence type="ECO:0000313" key="10">
    <source>
        <dbReference type="Proteomes" id="UP000251485"/>
    </source>
</evidence>
<dbReference type="GO" id="GO:0009289">
    <property type="term" value="C:pilus"/>
    <property type="evidence" value="ECO:0007669"/>
    <property type="project" value="UniProtKB-SubCell"/>
</dbReference>
<dbReference type="RefSeq" id="WP_004252977.1">
    <property type="nucleotide sequence ID" value="NZ_BGKS01000047.1"/>
</dbReference>
<evidence type="ECO:0000256" key="1">
    <source>
        <dbReference type="ARBA" id="ARBA00004561"/>
    </source>
</evidence>
<dbReference type="PANTHER" id="PTHR33420:SF14">
    <property type="entry name" value="TYPE 1 FIMBRIN D-MANNOSE SPECIFIC ADHESIN"/>
    <property type="match status" value="1"/>
</dbReference>
<dbReference type="CDD" id="cd10466">
    <property type="entry name" value="FimH_man-bind"/>
    <property type="match status" value="1"/>
</dbReference>
<feature type="domain" description="FimH mannose-binding" evidence="6">
    <location>
        <begin position="28"/>
        <end position="177"/>
    </location>
</feature>
<dbReference type="InterPro" id="IPR008966">
    <property type="entry name" value="Adhesion_dom_sf"/>
</dbReference>
<keyword evidence="3" id="KW-0281">Fimbrium</keyword>
<dbReference type="Pfam" id="PF00419">
    <property type="entry name" value="Fimbrial"/>
    <property type="match status" value="1"/>
</dbReference>
<evidence type="ECO:0000313" key="8">
    <source>
        <dbReference type="EMBL" id="SPY96576.1"/>
    </source>
</evidence>
<dbReference type="Gene3D" id="2.60.40.1090">
    <property type="entry name" value="Fimbrial-type adhesion domain"/>
    <property type="match status" value="2"/>
</dbReference>
<accession>A0A1Z1SNS2</accession>
<dbReference type="EMBL" id="UAUE01000016">
    <property type="protein sequence ID" value="SPY96576.1"/>
    <property type="molecule type" value="Genomic_DNA"/>
</dbReference>
<proteinExistence type="inferred from homology"/>
<feature type="domain" description="Fimbrial-type adhesion" evidence="5">
    <location>
        <begin position="211"/>
        <end position="300"/>
    </location>
</feature>
<reference evidence="7 9" key="1">
    <citation type="submission" date="2017-05" db="EMBL/GenBank/DDBJ databases">
        <title>Whole genome sequencing of Proteus mirabilis AR_0155.</title>
        <authorList>
            <person name="Conlan S."/>
            <person name="Thomas P.J."/>
            <person name="Mullikin J."/>
            <person name="Frank K.M."/>
            <person name="Segre J.A."/>
        </authorList>
    </citation>
    <scope>NUCLEOTIDE SEQUENCE [LARGE SCALE GENOMIC DNA]</scope>
    <source>
        <strain evidence="7 9">AR_0155</strain>
    </source>
</reference>
<evidence type="ECO:0000313" key="9">
    <source>
        <dbReference type="Proteomes" id="UP000195540"/>
    </source>
</evidence>
<sequence length="310" mass="33929">MISYKKTMRFLLYLSFGLFSNPVLSFTCKVASTGQIVGDGAANIRVNLTPRVEVNQNLVVDLSQQILCKNDSYGGPRDPIDVDHVNLVSGTTFGGALNNFDGSLLWYNSYYPIPLYYDTKVINIKDRNFIPLNLRLYLKSIGAAGGKQINKGDLIAKIEMYKIADWDGGHPRFFTWNIYALNDVIMPTGGCDLSSRNVTINLPEYPGNAQPIPLSIFCPRQQNISYYLTGSTSDVNNTVFTNISSNSPAKGVGIKISNNNGVIPANTPVKLGNVTNNSVSLRLSASYGETGERVRAGNVKSVIGVTFVYE</sequence>
<dbReference type="GO" id="GO:0043709">
    <property type="term" value="P:cell adhesion involved in single-species biofilm formation"/>
    <property type="evidence" value="ECO:0007669"/>
    <property type="project" value="TreeGrafter"/>
</dbReference>